<reference evidence="3" key="1">
    <citation type="submission" date="2021-04" db="EMBL/GenBank/DDBJ databases">
        <title>Genome based classification of Actinospica acidithermotolerans sp. nov., an actinobacterium isolated from an Indonesian hot spring.</title>
        <authorList>
            <person name="Kusuma A.B."/>
            <person name="Putra K.E."/>
            <person name="Nafisah S."/>
            <person name="Loh J."/>
            <person name="Nouioui I."/>
            <person name="Goodfellow M."/>
        </authorList>
    </citation>
    <scope>NUCLEOTIDE SEQUENCE</scope>
    <source>
        <strain evidence="3">MGRD01-02</strain>
    </source>
</reference>
<evidence type="ECO:0000256" key="1">
    <source>
        <dbReference type="SAM" id="Phobius"/>
    </source>
</evidence>
<dbReference type="GO" id="GO:0005829">
    <property type="term" value="C:cytosol"/>
    <property type="evidence" value="ECO:0007669"/>
    <property type="project" value="TreeGrafter"/>
</dbReference>
<dbReference type="GO" id="GO:0000028">
    <property type="term" value="P:ribosomal small subunit assembly"/>
    <property type="evidence" value="ECO:0007669"/>
    <property type="project" value="TreeGrafter"/>
</dbReference>
<dbReference type="GO" id="GO:0019843">
    <property type="term" value="F:rRNA binding"/>
    <property type="evidence" value="ECO:0007669"/>
    <property type="project" value="TreeGrafter"/>
</dbReference>
<dbReference type="InterPro" id="IPR006073">
    <property type="entry name" value="GTP-bd"/>
</dbReference>
<dbReference type="Proteomes" id="UP000676325">
    <property type="component" value="Unassembled WGS sequence"/>
</dbReference>
<dbReference type="InterPro" id="IPR005662">
    <property type="entry name" value="GTPase_Era-like"/>
</dbReference>
<feature type="domain" description="G" evidence="2">
    <location>
        <begin position="57"/>
        <end position="188"/>
    </location>
</feature>
<name>A0A941E6Z4_9ACTN</name>
<dbReference type="Pfam" id="PF01926">
    <property type="entry name" value="MMR_HSR1"/>
    <property type="match status" value="1"/>
</dbReference>
<comment type="caution">
    <text evidence="3">The sequence shown here is derived from an EMBL/GenBank/DDBJ whole genome shotgun (WGS) entry which is preliminary data.</text>
</comment>
<dbReference type="GO" id="GO:0005525">
    <property type="term" value="F:GTP binding"/>
    <property type="evidence" value="ECO:0007669"/>
    <property type="project" value="InterPro"/>
</dbReference>
<accession>A0A941E6Z4</accession>
<keyword evidence="1" id="KW-0472">Membrane</keyword>
<feature type="transmembrane region" description="Helical" evidence="1">
    <location>
        <begin position="461"/>
        <end position="482"/>
    </location>
</feature>
<dbReference type="AlphaFoldDB" id="A0A941E6Z4"/>
<dbReference type="PANTHER" id="PTHR42698">
    <property type="entry name" value="GTPASE ERA"/>
    <property type="match status" value="1"/>
</dbReference>
<evidence type="ECO:0000313" key="4">
    <source>
        <dbReference type="Proteomes" id="UP000676325"/>
    </source>
</evidence>
<keyword evidence="4" id="KW-1185">Reference proteome</keyword>
<dbReference type="PANTHER" id="PTHR42698:SF1">
    <property type="entry name" value="GTPASE ERA, MITOCHONDRIAL"/>
    <property type="match status" value="1"/>
</dbReference>
<evidence type="ECO:0000259" key="2">
    <source>
        <dbReference type="Pfam" id="PF01926"/>
    </source>
</evidence>
<dbReference type="SUPFAM" id="SSF52540">
    <property type="entry name" value="P-loop containing nucleoside triphosphate hydrolases"/>
    <property type="match status" value="1"/>
</dbReference>
<dbReference type="EMBL" id="JAGSOH010000014">
    <property type="protein sequence ID" value="MBR7826201.1"/>
    <property type="molecule type" value="Genomic_DNA"/>
</dbReference>
<dbReference type="InterPro" id="IPR027417">
    <property type="entry name" value="P-loop_NTPase"/>
</dbReference>
<dbReference type="Gene3D" id="3.40.50.300">
    <property type="entry name" value="P-loop containing nucleotide triphosphate hydrolases"/>
    <property type="match status" value="1"/>
</dbReference>
<dbReference type="RefSeq" id="WP_212517352.1">
    <property type="nucleotide sequence ID" value="NZ_JAGSOH010000014.1"/>
</dbReference>
<organism evidence="3 4">
    <name type="scientific">Actinospica acidithermotolerans</name>
    <dbReference type="NCBI Taxonomy" id="2828514"/>
    <lineage>
        <taxon>Bacteria</taxon>
        <taxon>Bacillati</taxon>
        <taxon>Actinomycetota</taxon>
        <taxon>Actinomycetes</taxon>
        <taxon>Catenulisporales</taxon>
        <taxon>Actinospicaceae</taxon>
        <taxon>Actinospica</taxon>
    </lineage>
</organism>
<protein>
    <submittedName>
        <fullName evidence="3">50S ribosome-binding GTPase</fullName>
    </submittedName>
</protein>
<evidence type="ECO:0000313" key="3">
    <source>
        <dbReference type="EMBL" id="MBR7826201.1"/>
    </source>
</evidence>
<keyword evidence="1" id="KW-1133">Transmembrane helix</keyword>
<gene>
    <name evidence="3" type="ORF">KDK95_07805</name>
</gene>
<sequence length="538" mass="55573">MTRADGNGPGVGARLDALGRVVELAKGRIDDAALEPARTVLERAAGRYALSAEHTLVVLAGATGVGKSSLFNTLVGIGLSPVAVRRPTTSEPLACVWEAEGLEEARPLLDRLGVSRRKQLCRESPLDLAPGRRGAPAPARDPLAGLVLVDLPDHDSLRTDHREIVDHAVQFADLLIWVTDPQKYADADWHDEYLKPLSAHGGVTLILLNQVDKLPAGALPECLGDLRRLVDADGLEGATLLPVSARTGDGIAELRAELAELVAGRRAASDRLGADVDQAAAELAPLIGLVPDADQIADSDRERALAGLRAAAGVSSLADAVAARAAAHALPLVSSPLRALGRLGRKENVTATRTAGPDVPAAVPVDRGGLDQVLGQFANAITQKLPDEWGRSLRTRLTGSRREVAEQLDAALGQCELTAIGGARQGTTGPRVGHVLLLLLALAGAIGAIAGAAGATRNGPALAGAGVGALVVGLLGTLLLDVRARASARGRAIKAGQVAAGSLAVELAAVAQDGLFAVAEAELDRHRRAYEAFRTVYG</sequence>
<dbReference type="GO" id="GO:0043024">
    <property type="term" value="F:ribosomal small subunit binding"/>
    <property type="evidence" value="ECO:0007669"/>
    <property type="project" value="TreeGrafter"/>
</dbReference>
<feature type="transmembrane region" description="Helical" evidence="1">
    <location>
        <begin position="435"/>
        <end position="455"/>
    </location>
</feature>
<keyword evidence="1" id="KW-0812">Transmembrane</keyword>
<proteinExistence type="predicted"/>